<reference evidence="3" key="1">
    <citation type="submission" date="2017-03" db="EMBL/GenBank/DDBJ databases">
        <title>Genomes of endolithic fungi from Antarctica.</title>
        <authorList>
            <person name="Coleine C."/>
            <person name="Masonjones S."/>
            <person name="Stajich J.E."/>
        </authorList>
    </citation>
    <scope>NUCLEOTIDE SEQUENCE [LARGE SCALE GENOMIC DNA]</scope>
    <source>
        <strain evidence="3">CCFEE 5527</strain>
    </source>
</reference>
<proteinExistence type="predicted"/>
<feature type="region of interest" description="Disordered" evidence="1">
    <location>
        <begin position="351"/>
        <end position="505"/>
    </location>
</feature>
<feature type="compositionally biased region" description="Basic and acidic residues" evidence="1">
    <location>
        <begin position="308"/>
        <end position="323"/>
    </location>
</feature>
<feature type="region of interest" description="Disordered" evidence="1">
    <location>
        <begin position="190"/>
        <end position="211"/>
    </location>
</feature>
<dbReference type="STRING" id="1507870.A0A1V8TB52"/>
<dbReference type="Proteomes" id="UP000192596">
    <property type="component" value="Unassembled WGS sequence"/>
</dbReference>
<feature type="region of interest" description="Disordered" evidence="1">
    <location>
        <begin position="76"/>
        <end position="149"/>
    </location>
</feature>
<feature type="region of interest" description="Disordered" evidence="1">
    <location>
        <begin position="224"/>
        <end position="324"/>
    </location>
</feature>
<dbReference type="InterPro" id="IPR018853">
    <property type="entry name" value="DUF2457"/>
</dbReference>
<feature type="compositionally biased region" description="Pro residues" evidence="1">
    <location>
        <begin position="194"/>
        <end position="209"/>
    </location>
</feature>
<dbReference type="InParanoid" id="A0A1V8TB52"/>
<evidence type="ECO:0000313" key="2">
    <source>
        <dbReference type="EMBL" id="OQO08616.1"/>
    </source>
</evidence>
<name>A0A1V8TB52_9PEZI</name>
<dbReference type="AlphaFoldDB" id="A0A1V8TB52"/>
<evidence type="ECO:0000256" key="1">
    <source>
        <dbReference type="SAM" id="MobiDB-lite"/>
    </source>
</evidence>
<feature type="compositionally biased region" description="Polar residues" evidence="1">
    <location>
        <begin position="96"/>
        <end position="112"/>
    </location>
</feature>
<feature type="compositionally biased region" description="Acidic residues" evidence="1">
    <location>
        <begin position="352"/>
        <end position="389"/>
    </location>
</feature>
<accession>A0A1V8TB52</accession>
<gene>
    <name evidence="2" type="ORF">B0A48_06486</name>
</gene>
<dbReference type="Pfam" id="PF10446">
    <property type="entry name" value="DUF2457"/>
    <property type="match status" value="2"/>
</dbReference>
<feature type="compositionally biased region" description="Basic and acidic residues" evidence="1">
    <location>
        <begin position="443"/>
        <end position="457"/>
    </location>
</feature>
<feature type="region of interest" description="Disordered" evidence="1">
    <location>
        <begin position="533"/>
        <end position="601"/>
    </location>
</feature>
<feature type="compositionally biased region" description="Basic and acidic residues" evidence="1">
    <location>
        <begin position="569"/>
        <end position="601"/>
    </location>
</feature>
<feature type="compositionally biased region" description="Basic residues" evidence="1">
    <location>
        <begin position="472"/>
        <end position="485"/>
    </location>
</feature>
<sequence length="660" mass="72603">MDGHSIVRSSPPPASGAGLDHGEELLADVEEPPDEKQQGYFWPSAMSTKLPVPSPYSKALPAPWLRRESLLTRQLHSETEHTEDEEHRHLPRRGLSTVSTWSNPSAASTAELTSDDGHSMPSPAVSPPLSPTSARDIVGHGGNKSAGEPQILGLDTLAAQPAPAIAPPEKVVEAELGRKRCISFACGKKEQPKPVAPVPPPTQTKPASPPKRRCMIKFACPMRASQEGKATEGAKRPASPAPPQSRPMPLVRPSVEKVHRGSDSTVTHASPVRLRKSHSPGINVEPATPATMTRRMSHNSEDSGPESTRFHEFAHSEEEHEGWVQESTCHRMRLTVNDTLKKENVIRKLTEEAEEEALEEDEDADLDDDDLLENGEEDEDEDAEDDDIEEAVHDEADDDDESDVGFHSDNEKGFASSDSEDDGSDYEWWKPGGMSTAATSTDQLEHMATHIRADRFESGSSIDSIDVGRTSPRPKRRHPRLRTRSRSGAVQIDRPPTPDLPDSTDFVCGTLDEDRPMEQAYINCMKQCEAAKHKPAPQDIDPTFPTSDPEMDEEDDEDIEDPEDSESEAMVHGDLDELHGTARPKDGDAPKKRGAIDIVKGLEKKRLRRKEKLYQKACAKAAAKPEKPYKVKPGKGCERMREVGLELQKYKGKGGHILSV</sequence>
<comment type="caution">
    <text evidence="2">The sequence shown here is derived from an EMBL/GenBank/DDBJ whole genome shotgun (WGS) entry which is preliminary data.</text>
</comment>
<dbReference type="OrthoDB" id="2011769at2759"/>
<feature type="compositionally biased region" description="Acidic residues" evidence="1">
    <location>
        <begin position="549"/>
        <end position="567"/>
    </location>
</feature>
<dbReference type="EMBL" id="NAJO01000012">
    <property type="protein sequence ID" value="OQO08616.1"/>
    <property type="molecule type" value="Genomic_DNA"/>
</dbReference>
<protein>
    <submittedName>
        <fullName evidence="2">Uncharacterized protein</fullName>
    </submittedName>
</protein>
<evidence type="ECO:0000313" key="3">
    <source>
        <dbReference type="Proteomes" id="UP000192596"/>
    </source>
</evidence>
<feature type="region of interest" description="Disordered" evidence="1">
    <location>
        <begin position="1"/>
        <end position="59"/>
    </location>
</feature>
<organism evidence="2 3">
    <name type="scientific">Cryoendolithus antarcticus</name>
    <dbReference type="NCBI Taxonomy" id="1507870"/>
    <lineage>
        <taxon>Eukaryota</taxon>
        <taxon>Fungi</taxon>
        <taxon>Dikarya</taxon>
        <taxon>Ascomycota</taxon>
        <taxon>Pezizomycotina</taxon>
        <taxon>Dothideomycetes</taxon>
        <taxon>Dothideomycetidae</taxon>
        <taxon>Cladosporiales</taxon>
        <taxon>Cladosporiaceae</taxon>
        <taxon>Cryoendolithus</taxon>
    </lineage>
</organism>
<keyword evidence="3" id="KW-1185">Reference proteome</keyword>
<feature type="compositionally biased region" description="Basic and acidic residues" evidence="1">
    <location>
        <begin position="76"/>
        <end position="88"/>
    </location>
</feature>